<dbReference type="InterPro" id="IPR029063">
    <property type="entry name" value="SAM-dependent_MTases_sf"/>
</dbReference>
<evidence type="ECO:0000256" key="6">
    <source>
        <dbReference type="ARBA" id="ARBA00022694"/>
    </source>
</evidence>
<dbReference type="Pfam" id="PF25133">
    <property type="entry name" value="TYW2_N_2"/>
    <property type="match status" value="1"/>
</dbReference>
<evidence type="ECO:0000256" key="2">
    <source>
        <dbReference type="ARBA" id="ARBA00022490"/>
    </source>
</evidence>
<evidence type="ECO:0000256" key="8">
    <source>
        <dbReference type="ARBA" id="ARBA00033392"/>
    </source>
</evidence>
<evidence type="ECO:0000256" key="9">
    <source>
        <dbReference type="ARBA" id="ARBA00047783"/>
    </source>
</evidence>
<keyword evidence="4" id="KW-0808">Transferase</keyword>
<organism evidence="11 12">
    <name type="scientific">Methanohalophilus halophilus</name>
    <dbReference type="NCBI Taxonomy" id="2177"/>
    <lineage>
        <taxon>Archaea</taxon>
        <taxon>Methanobacteriati</taxon>
        <taxon>Methanobacteriota</taxon>
        <taxon>Stenosarchaea group</taxon>
        <taxon>Methanomicrobia</taxon>
        <taxon>Methanosarcinales</taxon>
        <taxon>Methanosarcinaceae</taxon>
        <taxon>Methanohalophilus</taxon>
    </lineage>
</organism>
<comment type="catalytic activity">
    <reaction evidence="9">
        <text>guanosine(37) in tRNA + S-adenosyl-L-methionine = N(1)-methylguanosine(37) in tRNA + S-adenosyl-L-homocysteine + H(+)</text>
        <dbReference type="Rhea" id="RHEA:36899"/>
        <dbReference type="Rhea" id="RHEA-COMP:10145"/>
        <dbReference type="Rhea" id="RHEA-COMP:10147"/>
        <dbReference type="ChEBI" id="CHEBI:15378"/>
        <dbReference type="ChEBI" id="CHEBI:57856"/>
        <dbReference type="ChEBI" id="CHEBI:59789"/>
        <dbReference type="ChEBI" id="CHEBI:73542"/>
        <dbReference type="ChEBI" id="CHEBI:74269"/>
        <dbReference type="EC" id="2.1.1.228"/>
    </reaction>
</comment>
<evidence type="ECO:0000256" key="5">
    <source>
        <dbReference type="ARBA" id="ARBA00022691"/>
    </source>
</evidence>
<dbReference type="InterPro" id="IPR056744">
    <property type="entry name" value="TRM5/TYW2-like_N"/>
</dbReference>
<protein>
    <recommendedName>
        <fullName evidence="1">tRNA (guanine(37)-N(1))-methyltransferase</fullName>
        <ecNumber evidence="1">2.1.1.228</ecNumber>
    </recommendedName>
    <alternativeName>
        <fullName evidence="7">M1G-methyltransferase</fullName>
    </alternativeName>
    <alternativeName>
        <fullName evidence="8">tRNA [GM37] methyltransferase</fullName>
    </alternativeName>
</protein>
<evidence type="ECO:0000259" key="10">
    <source>
        <dbReference type="Pfam" id="PF25133"/>
    </source>
</evidence>
<dbReference type="GO" id="GO:0052906">
    <property type="term" value="F:tRNA (guanine(37)-N1)-methyltransferase activity"/>
    <property type="evidence" value="ECO:0007669"/>
    <property type="project" value="UniProtKB-EC"/>
</dbReference>
<evidence type="ECO:0000256" key="7">
    <source>
        <dbReference type="ARBA" id="ARBA00029736"/>
    </source>
</evidence>
<dbReference type="AlphaFoldDB" id="A0A3M9LBR5"/>
<sequence length="101" mass="11430">MSKTSLKDLVEKELPAELIEYVPNRFDVVGDIAIVSIPPALRNYSEMIATKIVSMRSSIQTVLNKVSRVKGDHRVSDFEILLGDSTVTTHGEFKHRYRLDL</sequence>
<evidence type="ECO:0000256" key="4">
    <source>
        <dbReference type="ARBA" id="ARBA00022679"/>
    </source>
</evidence>
<gene>
    <name evidence="11" type="ORF">EFE40_00175</name>
</gene>
<evidence type="ECO:0000256" key="1">
    <source>
        <dbReference type="ARBA" id="ARBA00012807"/>
    </source>
</evidence>
<keyword evidence="3" id="KW-0489">Methyltransferase</keyword>
<dbReference type="Proteomes" id="UP000267921">
    <property type="component" value="Unassembled WGS sequence"/>
</dbReference>
<keyword evidence="5" id="KW-0949">S-adenosyl-L-methionine</keyword>
<dbReference type="EC" id="2.1.1.228" evidence="1"/>
<comment type="caution">
    <text evidence="11">The sequence shown here is derived from an EMBL/GenBank/DDBJ whole genome shotgun (WGS) entry which is preliminary data.</text>
</comment>
<evidence type="ECO:0000256" key="3">
    <source>
        <dbReference type="ARBA" id="ARBA00022603"/>
    </source>
</evidence>
<accession>A0A3M9LBR5</accession>
<dbReference type="Gene3D" id="3.30.300.110">
    <property type="entry name" value="Met-10+ protein-like domains"/>
    <property type="match status" value="1"/>
</dbReference>
<dbReference type="FunFam" id="3.30.300.110:FF:000001">
    <property type="entry name" value="tRNA (guanine(37)-N1)-methyltransferase"/>
    <property type="match status" value="1"/>
</dbReference>
<dbReference type="OrthoDB" id="8079at2157"/>
<proteinExistence type="predicted"/>
<name>A0A3M9LBR5_9EURY</name>
<reference evidence="11 12" key="1">
    <citation type="submission" date="2018-10" db="EMBL/GenBank/DDBJ databases">
        <title>Cultivation of a novel Methanohalophilus strain from Kebrit Deep of the Red Sea and a genomic comparison of members of the genus Methanohalophilus.</title>
        <authorList>
            <person name="Guan Y."/>
            <person name="Ngugi D.K."/>
            <person name="Stingl U."/>
        </authorList>
    </citation>
    <scope>NUCLEOTIDE SEQUENCE [LARGE SCALE GENOMIC DNA]</scope>
    <source>
        <strain evidence="11 12">DSM 3094</strain>
    </source>
</reference>
<feature type="domain" description="TRM5/TYW2-like N-terminal" evidence="10">
    <location>
        <begin position="6"/>
        <end position="86"/>
    </location>
</feature>
<dbReference type="EMBL" id="RJJG01000001">
    <property type="protein sequence ID" value="RNI10636.1"/>
    <property type="molecule type" value="Genomic_DNA"/>
</dbReference>
<evidence type="ECO:0000313" key="11">
    <source>
        <dbReference type="EMBL" id="RNI10636.1"/>
    </source>
</evidence>
<dbReference type="SUPFAM" id="SSF53335">
    <property type="entry name" value="S-adenosyl-L-methionine-dependent methyltransferases"/>
    <property type="match status" value="1"/>
</dbReference>
<keyword evidence="2" id="KW-0963">Cytoplasm</keyword>
<keyword evidence="6" id="KW-0819">tRNA processing</keyword>
<dbReference type="GO" id="GO:0030488">
    <property type="term" value="P:tRNA methylation"/>
    <property type="evidence" value="ECO:0007669"/>
    <property type="project" value="UniProtKB-ARBA"/>
</dbReference>
<evidence type="ECO:0000313" key="12">
    <source>
        <dbReference type="Proteomes" id="UP000267921"/>
    </source>
</evidence>